<feature type="non-terminal residue" evidence="2">
    <location>
        <position position="1"/>
    </location>
</feature>
<gene>
    <name evidence="2" type="ORF">PIB30_095680</name>
</gene>
<dbReference type="EMBL" id="JASCZI010002205">
    <property type="protein sequence ID" value="MED6115959.1"/>
    <property type="molecule type" value="Genomic_DNA"/>
</dbReference>
<protein>
    <submittedName>
        <fullName evidence="2">Uncharacterized protein</fullName>
    </submittedName>
</protein>
<organism evidence="2 3">
    <name type="scientific">Stylosanthes scabra</name>
    <dbReference type="NCBI Taxonomy" id="79078"/>
    <lineage>
        <taxon>Eukaryota</taxon>
        <taxon>Viridiplantae</taxon>
        <taxon>Streptophyta</taxon>
        <taxon>Embryophyta</taxon>
        <taxon>Tracheophyta</taxon>
        <taxon>Spermatophyta</taxon>
        <taxon>Magnoliopsida</taxon>
        <taxon>eudicotyledons</taxon>
        <taxon>Gunneridae</taxon>
        <taxon>Pentapetalae</taxon>
        <taxon>rosids</taxon>
        <taxon>fabids</taxon>
        <taxon>Fabales</taxon>
        <taxon>Fabaceae</taxon>
        <taxon>Papilionoideae</taxon>
        <taxon>50 kb inversion clade</taxon>
        <taxon>dalbergioids sensu lato</taxon>
        <taxon>Dalbergieae</taxon>
        <taxon>Pterocarpus clade</taxon>
        <taxon>Stylosanthes</taxon>
    </lineage>
</organism>
<keyword evidence="3" id="KW-1185">Reference proteome</keyword>
<accession>A0ABU6QV52</accession>
<dbReference type="Proteomes" id="UP001341840">
    <property type="component" value="Unassembled WGS sequence"/>
</dbReference>
<name>A0ABU6QV52_9FABA</name>
<feature type="region of interest" description="Disordered" evidence="1">
    <location>
        <begin position="20"/>
        <end position="40"/>
    </location>
</feature>
<evidence type="ECO:0000313" key="3">
    <source>
        <dbReference type="Proteomes" id="UP001341840"/>
    </source>
</evidence>
<comment type="caution">
    <text evidence="2">The sequence shown here is derived from an EMBL/GenBank/DDBJ whole genome shotgun (WGS) entry which is preliminary data.</text>
</comment>
<evidence type="ECO:0000256" key="1">
    <source>
        <dbReference type="SAM" id="MobiDB-lite"/>
    </source>
</evidence>
<sequence length="77" mass="8505">EVGGGIARLRVAREAIHWHSDGDDSLTQRRRKGDTGRQGRRTLGMEIIPISIGINENYLRQGFNGDPLILHGDGGRD</sequence>
<proteinExistence type="predicted"/>
<evidence type="ECO:0000313" key="2">
    <source>
        <dbReference type="EMBL" id="MED6115959.1"/>
    </source>
</evidence>
<reference evidence="2 3" key="1">
    <citation type="journal article" date="2023" name="Plants (Basel)">
        <title>Bridging the Gap: Combining Genomics and Transcriptomics Approaches to Understand Stylosanthes scabra, an Orphan Legume from the Brazilian Caatinga.</title>
        <authorList>
            <person name="Ferreira-Neto J.R.C."/>
            <person name="da Silva M.D."/>
            <person name="Binneck E."/>
            <person name="de Melo N.F."/>
            <person name="da Silva R.H."/>
            <person name="de Melo A.L.T.M."/>
            <person name="Pandolfi V."/>
            <person name="Bustamante F.O."/>
            <person name="Brasileiro-Vidal A.C."/>
            <person name="Benko-Iseppon A.M."/>
        </authorList>
    </citation>
    <scope>NUCLEOTIDE SEQUENCE [LARGE SCALE GENOMIC DNA]</scope>
    <source>
        <tissue evidence="2">Leaves</tissue>
    </source>
</reference>